<dbReference type="AlphaFoldDB" id="A0AAV9RDX7"/>
<proteinExistence type="predicted"/>
<dbReference type="Pfam" id="PF13499">
    <property type="entry name" value="EF-hand_7"/>
    <property type="match status" value="2"/>
</dbReference>
<dbReference type="EMBL" id="JAHHUM010002032">
    <property type="protein sequence ID" value="KAK5607174.1"/>
    <property type="molecule type" value="Genomic_DNA"/>
</dbReference>
<dbReference type="InterPro" id="IPR002048">
    <property type="entry name" value="EF_hand_dom"/>
</dbReference>
<evidence type="ECO:0000313" key="6">
    <source>
        <dbReference type="EMBL" id="KAK5607174.1"/>
    </source>
</evidence>
<accession>A0AAV9RDX7</accession>
<feature type="region of interest" description="Disordered" evidence="4">
    <location>
        <begin position="13"/>
        <end position="65"/>
    </location>
</feature>
<dbReference type="GO" id="GO:0005246">
    <property type="term" value="F:calcium channel regulator activity"/>
    <property type="evidence" value="ECO:0007669"/>
    <property type="project" value="TreeGrafter"/>
</dbReference>
<dbReference type="GO" id="GO:0005509">
    <property type="term" value="F:calcium ion binding"/>
    <property type="evidence" value="ECO:0007669"/>
    <property type="project" value="InterPro"/>
</dbReference>
<dbReference type="InterPro" id="IPR043582">
    <property type="entry name" value="CaBP1/2/4/5"/>
</dbReference>
<feature type="domain" description="EF-hand" evidence="5">
    <location>
        <begin position="94"/>
        <end position="129"/>
    </location>
</feature>
<gene>
    <name evidence="6" type="primary">CABP5_1</name>
    <name evidence="6" type="ORF">CRENBAI_006451</name>
</gene>
<evidence type="ECO:0000256" key="4">
    <source>
        <dbReference type="SAM" id="MobiDB-lite"/>
    </source>
</evidence>
<name>A0AAV9RDX7_9TELE</name>
<keyword evidence="7" id="KW-1185">Reference proteome</keyword>
<dbReference type="SUPFAM" id="SSF47473">
    <property type="entry name" value="EF-hand"/>
    <property type="match status" value="1"/>
</dbReference>
<dbReference type="Gene3D" id="1.10.238.10">
    <property type="entry name" value="EF-hand"/>
    <property type="match status" value="2"/>
</dbReference>
<evidence type="ECO:0000259" key="5">
    <source>
        <dbReference type="PROSITE" id="PS50222"/>
    </source>
</evidence>
<dbReference type="InterPro" id="IPR011992">
    <property type="entry name" value="EF-hand-dom_pair"/>
</dbReference>
<dbReference type="PANTHER" id="PTHR45917">
    <property type="entry name" value="CALCIUM-BINDING PROTEIN 1-RELATED"/>
    <property type="match status" value="1"/>
</dbReference>
<dbReference type="Proteomes" id="UP001311232">
    <property type="component" value="Unassembled WGS sequence"/>
</dbReference>
<keyword evidence="3" id="KW-0106">Calcium</keyword>
<feature type="domain" description="EF-hand" evidence="5">
    <location>
        <begin position="208"/>
        <end position="240"/>
    </location>
</feature>
<dbReference type="SMART" id="SM00054">
    <property type="entry name" value="EFh"/>
    <property type="match status" value="3"/>
</dbReference>
<sequence length="240" mass="26804">MSSVFFLCVKVKKQSPPGQRPSSALCLRDGSKSRRKSGKEKKVPDALQVSAQARASCETHSTDEQKLPEEEMSFGAACIFLRGGKNISRELAEDEIDELRDAFNEFDKDKDGLISCKDLGNLMRTMGYMPTEMELIELSQNINMNLGGRVDFEDFVELMAPKLLAETAGMIGMKELKDAFKEFDMDGDGEITTDELRAAMNKLMGEHMSRREIDAIVKEADDNGDGTVDFEEFVRMMSGQ</sequence>
<evidence type="ECO:0000256" key="2">
    <source>
        <dbReference type="ARBA" id="ARBA00022737"/>
    </source>
</evidence>
<evidence type="ECO:0000313" key="7">
    <source>
        <dbReference type="Proteomes" id="UP001311232"/>
    </source>
</evidence>
<keyword evidence="1" id="KW-0479">Metal-binding</keyword>
<feature type="domain" description="EF-hand" evidence="5">
    <location>
        <begin position="171"/>
        <end position="206"/>
    </location>
</feature>
<reference evidence="6 7" key="1">
    <citation type="submission" date="2021-06" db="EMBL/GenBank/DDBJ databases">
        <authorList>
            <person name="Palmer J.M."/>
        </authorList>
    </citation>
    <scope>NUCLEOTIDE SEQUENCE [LARGE SCALE GENOMIC DNA]</scope>
    <source>
        <strain evidence="6 7">MEX-2019</strain>
        <tissue evidence="6">Muscle</tissue>
    </source>
</reference>
<dbReference type="FunFam" id="1.10.238.10:FF:000037">
    <property type="entry name" value="calcium-binding protein 1 isoform X2"/>
    <property type="match status" value="1"/>
</dbReference>
<dbReference type="InterPro" id="IPR018247">
    <property type="entry name" value="EF_Hand_1_Ca_BS"/>
</dbReference>
<dbReference type="FunFam" id="1.10.238.10:FF:000069">
    <property type="entry name" value="calcium-binding protein 1 isoform X1"/>
    <property type="match status" value="1"/>
</dbReference>
<evidence type="ECO:0000256" key="3">
    <source>
        <dbReference type="ARBA" id="ARBA00022837"/>
    </source>
</evidence>
<organism evidence="6 7">
    <name type="scientific">Crenichthys baileyi</name>
    <name type="common">White River springfish</name>
    <dbReference type="NCBI Taxonomy" id="28760"/>
    <lineage>
        <taxon>Eukaryota</taxon>
        <taxon>Metazoa</taxon>
        <taxon>Chordata</taxon>
        <taxon>Craniata</taxon>
        <taxon>Vertebrata</taxon>
        <taxon>Euteleostomi</taxon>
        <taxon>Actinopterygii</taxon>
        <taxon>Neopterygii</taxon>
        <taxon>Teleostei</taxon>
        <taxon>Neoteleostei</taxon>
        <taxon>Acanthomorphata</taxon>
        <taxon>Ovalentaria</taxon>
        <taxon>Atherinomorphae</taxon>
        <taxon>Cyprinodontiformes</taxon>
        <taxon>Goodeidae</taxon>
        <taxon>Crenichthys</taxon>
    </lineage>
</organism>
<dbReference type="PROSITE" id="PS00018">
    <property type="entry name" value="EF_HAND_1"/>
    <property type="match status" value="3"/>
</dbReference>
<comment type="caution">
    <text evidence="6">The sequence shown here is derived from an EMBL/GenBank/DDBJ whole genome shotgun (WGS) entry which is preliminary data.</text>
</comment>
<dbReference type="PROSITE" id="PS50222">
    <property type="entry name" value="EF_HAND_2"/>
    <property type="match status" value="3"/>
</dbReference>
<keyword evidence="2" id="KW-0677">Repeat</keyword>
<dbReference type="GO" id="GO:0005737">
    <property type="term" value="C:cytoplasm"/>
    <property type="evidence" value="ECO:0007669"/>
    <property type="project" value="TreeGrafter"/>
</dbReference>
<evidence type="ECO:0000256" key="1">
    <source>
        <dbReference type="ARBA" id="ARBA00022723"/>
    </source>
</evidence>
<dbReference type="PANTHER" id="PTHR45917:SF3">
    <property type="entry name" value="CALCIUM-BINDING PROTEIN 5"/>
    <property type="match status" value="1"/>
</dbReference>
<protein>
    <submittedName>
        <fullName evidence="6">Calcium-binding protein 5</fullName>
    </submittedName>
</protein>
<dbReference type="CDD" id="cd00051">
    <property type="entry name" value="EFh"/>
    <property type="match status" value="1"/>
</dbReference>